<proteinExistence type="inferred from homology"/>
<protein>
    <recommendedName>
        <fullName evidence="1">Sulfotransferase</fullName>
        <ecNumber evidence="1">2.8.2.-</ecNumber>
    </recommendedName>
</protein>
<accession>A0A6J0VJF7</accession>
<feature type="chain" id="PRO_5045353259" description="Sulfotransferase" evidence="2">
    <location>
        <begin position="29"/>
        <end position="387"/>
    </location>
</feature>
<dbReference type="SUPFAM" id="SSF52540">
    <property type="entry name" value="P-loop containing nucleoside triphosphate hydrolases"/>
    <property type="match status" value="1"/>
</dbReference>
<dbReference type="Gene3D" id="3.40.50.300">
    <property type="entry name" value="P-loop containing nucleotide triphosphate hydrolases"/>
    <property type="match status" value="1"/>
</dbReference>
<sequence>MLIRISNIQILIISALLLLLLLLLSSSSWRQFEPHRQGGVSSPTRTHVLLLSSWRSGSTFAGQLFSQNPDVFYLMEPAKHVWASMPWGSPELLHGPVRDVLYSVFLCNMEALTSHMKHHSKVSHLFMWPMSRGLCSPPACEAFERSDIVDVKECKAQCGHIPFQKISEACATYSHIVVKAVRVFQMEALYPLLIDPALHLHIIHLVRDPRAVYASRKTVSLLPDDLLISHTLNTTPSTQEIMSRICHSQAEMYLMTLSYMPQALRRRYLLTRYEDLVADPLGHLHKWYHFTGLTSSRRLEAWVYNITHWSTDSHEVEPLAIQKKSQMVSQAWREQLSYQEVQEVQVICREAMEVFGYKQVESEQEQRDLTLDLVLPRRKIKSNAERT</sequence>
<dbReference type="OrthoDB" id="6138663at2759"/>
<evidence type="ECO:0000313" key="5">
    <source>
        <dbReference type="RefSeq" id="XP_020670869.2"/>
    </source>
</evidence>
<comment type="similarity">
    <text evidence="1">Belongs to the sulfotransferase 1 family.</text>
</comment>
<name>A0A6J0VJF7_9SAUR</name>
<keyword evidence="4" id="KW-1185">Reference proteome</keyword>
<evidence type="ECO:0000256" key="2">
    <source>
        <dbReference type="SAM" id="SignalP"/>
    </source>
</evidence>
<dbReference type="InterPro" id="IPR051135">
    <property type="entry name" value="Gal/GlcNAc/GalNAc_ST"/>
</dbReference>
<dbReference type="GeneID" id="110091188"/>
<dbReference type="EC" id="2.8.2.-" evidence="1"/>
<reference evidence="4" key="1">
    <citation type="submission" date="2025-05" db="UniProtKB">
        <authorList>
            <consortium name="RefSeq"/>
        </authorList>
    </citation>
    <scope>NUCLEOTIDE SEQUENCE [LARGE SCALE GENOMIC DNA]</scope>
</reference>
<reference evidence="5" key="2">
    <citation type="submission" date="2025-08" db="UniProtKB">
        <authorList>
            <consortium name="RefSeq"/>
        </authorList>
    </citation>
    <scope>IDENTIFICATION</scope>
</reference>
<feature type="signal peptide" evidence="2">
    <location>
        <begin position="1"/>
        <end position="28"/>
    </location>
</feature>
<evidence type="ECO:0000256" key="1">
    <source>
        <dbReference type="RuleBase" id="RU361155"/>
    </source>
</evidence>
<dbReference type="InterPro" id="IPR027417">
    <property type="entry name" value="P-loop_NTPase"/>
</dbReference>
<keyword evidence="1" id="KW-0808">Transferase</keyword>
<gene>
    <name evidence="5" type="primary">LOC110091188</name>
</gene>
<dbReference type="Pfam" id="PF00685">
    <property type="entry name" value="Sulfotransfer_1"/>
    <property type="match status" value="1"/>
</dbReference>
<organism evidence="4 5">
    <name type="scientific">Pogona vitticeps</name>
    <name type="common">central bearded dragon</name>
    <dbReference type="NCBI Taxonomy" id="103695"/>
    <lineage>
        <taxon>Eukaryota</taxon>
        <taxon>Metazoa</taxon>
        <taxon>Chordata</taxon>
        <taxon>Craniata</taxon>
        <taxon>Vertebrata</taxon>
        <taxon>Euteleostomi</taxon>
        <taxon>Lepidosauria</taxon>
        <taxon>Squamata</taxon>
        <taxon>Bifurcata</taxon>
        <taxon>Unidentata</taxon>
        <taxon>Episquamata</taxon>
        <taxon>Toxicofera</taxon>
        <taxon>Iguania</taxon>
        <taxon>Acrodonta</taxon>
        <taxon>Agamidae</taxon>
        <taxon>Amphibolurinae</taxon>
        <taxon>Pogona</taxon>
    </lineage>
</organism>
<dbReference type="RefSeq" id="XP_020670869.2">
    <property type="nucleotide sequence ID" value="XM_020815210.2"/>
</dbReference>
<dbReference type="Proteomes" id="UP001652642">
    <property type="component" value="Chromosome 2"/>
</dbReference>
<dbReference type="PANTHER" id="PTHR10704:SF4">
    <property type="entry name" value="CARBOHYDRATE SULFOTRANSFERASE 6"/>
    <property type="match status" value="1"/>
</dbReference>
<dbReference type="InterPro" id="IPR000863">
    <property type="entry name" value="Sulfotransferase_dom"/>
</dbReference>
<evidence type="ECO:0000313" key="4">
    <source>
        <dbReference type="Proteomes" id="UP001652642"/>
    </source>
</evidence>
<feature type="domain" description="Sulfotransferase" evidence="3">
    <location>
        <begin position="46"/>
        <end position="354"/>
    </location>
</feature>
<keyword evidence="2" id="KW-0732">Signal</keyword>
<evidence type="ECO:0000259" key="3">
    <source>
        <dbReference type="Pfam" id="PF00685"/>
    </source>
</evidence>
<dbReference type="PANTHER" id="PTHR10704">
    <property type="entry name" value="CARBOHYDRATE SULFOTRANSFERASE"/>
    <property type="match status" value="1"/>
</dbReference>